<dbReference type="RefSeq" id="WP_209986589.1">
    <property type="nucleotide sequence ID" value="NZ_JAGINO010000019.1"/>
</dbReference>
<keyword evidence="6" id="KW-1185">Reference proteome</keyword>
<dbReference type="SUPFAM" id="SSF52540">
    <property type="entry name" value="P-loop containing nucleoside triphosphate hydrolases"/>
    <property type="match status" value="1"/>
</dbReference>
<dbReference type="Proteomes" id="UP001244552">
    <property type="component" value="Unassembled WGS sequence"/>
</dbReference>
<dbReference type="EMBL" id="JAUSVU010000015">
    <property type="protein sequence ID" value="MDQ0535028.1"/>
    <property type="molecule type" value="Genomic_DNA"/>
</dbReference>
<dbReference type="InterPro" id="IPR017871">
    <property type="entry name" value="ABC_transporter-like_CS"/>
</dbReference>
<accession>A0ABU0MNH8</accession>
<organism evidence="5 6">
    <name type="scientific">Azospirillum picis</name>
    <dbReference type="NCBI Taxonomy" id="488438"/>
    <lineage>
        <taxon>Bacteria</taxon>
        <taxon>Pseudomonadati</taxon>
        <taxon>Pseudomonadota</taxon>
        <taxon>Alphaproteobacteria</taxon>
        <taxon>Rhodospirillales</taxon>
        <taxon>Azospirillaceae</taxon>
        <taxon>Azospirillum</taxon>
    </lineage>
</organism>
<dbReference type="InterPro" id="IPR003593">
    <property type="entry name" value="AAA+_ATPase"/>
</dbReference>
<dbReference type="Pfam" id="PF08402">
    <property type="entry name" value="TOBE_2"/>
    <property type="match status" value="1"/>
</dbReference>
<evidence type="ECO:0000259" key="4">
    <source>
        <dbReference type="PROSITE" id="PS50893"/>
    </source>
</evidence>
<dbReference type="InterPro" id="IPR027417">
    <property type="entry name" value="P-loop_NTPase"/>
</dbReference>
<reference evidence="5 6" key="1">
    <citation type="submission" date="2023-07" db="EMBL/GenBank/DDBJ databases">
        <title>Genomic Encyclopedia of Type Strains, Phase IV (KMG-IV): sequencing the most valuable type-strain genomes for metagenomic binning, comparative biology and taxonomic classification.</title>
        <authorList>
            <person name="Goeker M."/>
        </authorList>
    </citation>
    <scope>NUCLEOTIDE SEQUENCE [LARGE SCALE GENOMIC DNA]</scope>
    <source>
        <strain evidence="5 6">DSM 19922</strain>
    </source>
</reference>
<dbReference type="SMART" id="SM00382">
    <property type="entry name" value="AAA"/>
    <property type="match status" value="1"/>
</dbReference>
<dbReference type="PANTHER" id="PTHR42781">
    <property type="entry name" value="SPERMIDINE/PUTRESCINE IMPORT ATP-BINDING PROTEIN POTA"/>
    <property type="match status" value="1"/>
</dbReference>
<dbReference type="Gene3D" id="2.40.50.100">
    <property type="match status" value="1"/>
</dbReference>
<sequence>MAAITISKVSKAYGKAAVLQGVELAIENGTFFTLLGPSGCGKTTLLRTIAGFISPDTGKILFDGEDVTRVPVHRRDIGMVFQDYALFPDKTVFANVAYGLRARGHDRSTVEKSVAAHLDRVGLAHLGDRYPAELSGGQRQRAALARALVIRPRVLLMDEPLSNLDAKLRVTMRETILDLQRASRTTTIFVTHDQEEALSMSDRIAILDRGVIAQVGTPEDLYERPANAYVADFIGAANVLPVRILRAAGEGHVIAAIAGHELCCLGSGTARGGEDGKLIARPELLVLGEAEAAPGTPNVLKGQVARRQYLGARTVYTVRIGNELTITAERHAGATHQPLLAPGQPVDVVVPRTSRVVAA</sequence>
<dbReference type="PROSITE" id="PS50893">
    <property type="entry name" value="ABC_TRANSPORTER_2"/>
    <property type="match status" value="1"/>
</dbReference>
<dbReference type="GO" id="GO:0005524">
    <property type="term" value="F:ATP binding"/>
    <property type="evidence" value="ECO:0007669"/>
    <property type="project" value="UniProtKB-KW"/>
</dbReference>
<dbReference type="InterPro" id="IPR050093">
    <property type="entry name" value="ABC_SmlMolc_Importer"/>
</dbReference>
<evidence type="ECO:0000256" key="1">
    <source>
        <dbReference type="ARBA" id="ARBA00022448"/>
    </source>
</evidence>
<evidence type="ECO:0000313" key="5">
    <source>
        <dbReference type="EMBL" id="MDQ0535028.1"/>
    </source>
</evidence>
<dbReference type="Pfam" id="PF00005">
    <property type="entry name" value="ABC_tran"/>
    <property type="match status" value="1"/>
</dbReference>
<dbReference type="InterPro" id="IPR003439">
    <property type="entry name" value="ABC_transporter-like_ATP-bd"/>
</dbReference>
<keyword evidence="1" id="KW-0813">Transport</keyword>
<dbReference type="Gene3D" id="3.40.50.300">
    <property type="entry name" value="P-loop containing nucleotide triphosphate hydrolases"/>
    <property type="match status" value="1"/>
</dbReference>
<dbReference type="InterPro" id="IPR008995">
    <property type="entry name" value="Mo/tungstate-bd_C_term_dom"/>
</dbReference>
<dbReference type="PANTHER" id="PTHR42781:SF4">
    <property type="entry name" value="SPERMIDINE_PUTRESCINE IMPORT ATP-BINDING PROTEIN POTA"/>
    <property type="match status" value="1"/>
</dbReference>
<evidence type="ECO:0000256" key="2">
    <source>
        <dbReference type="ARBA" id="ARBA00022741"/>
    </source>
</evidence>
<keyword evidence="3 5" id="KW-0067">ATP-binding</keyword>
<dbReference type="InterPro" id="IPR013611">
    <property type="entry name" value="Transp-assoc_OB_typ2"/>
</dbReference>
<evidence type="ECO:0000256" key="3">
    <source>
        <dbReference type="ARBA" id="ARBA00022840"/>
    </source>
</evidence>
<dbReference type="PROSITE" id="PS00211">
    <property type="entry name" value="ABC_TRANSPORTER_1"/>
    <property type="match status" value="1"/>
</dbReference>
<feature type="domain" description="ABC transporter" evidence="4">
    <location>
        <begin position="4"/>
        <end position="234"/>
    </location>
</feature>
<keyword evidence="2" id="KW-0547">Nucleotide-binding</keyword>
<proteinExistence type="predicted"/>
<comment type="caution">
    <text evidence="5">The sequence shown here is derived from an EMBL/GenBank/DDBJ whole genome shotgun (WGS) entry which is preliminary data.</text>
</comment>
<dbReference type="SUPFAM" id="SSF50331">
    <property type="entry name" value="MOP-like"/>
    <property type="match status" value="1"/>
</dbReference>
<gene>
    <name evidence="5" type="ORF">QO018_003906</name>
</gene>
<protein>
    <submittedName>
        <fullName evidence="5">Iron(III) transport system ATP-binding protein</fullName>
    </submittedName>
</protein>
<evidence type="ECO:0000313" key="6">
    <source>
        <dbReference type="Proteomes" id="UP001244552"/>
    </source>
</evidence>
<name>A0ABU0MNH8_9PROT</name>